<name>A0ACC0J8N8_CHOFU</name>
<proteinExistence type="predicted"/>
<organism evidence="1 2">
    <name type="scientific">Choristoneura fumiferana</name>
    <name type="common">Spruce budworm moth</name>
    <name type="synonym">Archips fumiferana</name>
    <dbReference type="NCBI Taxonomy" id="7141"/>
    <lineage>
        <taxon>Eukaryota</taxon>
        <taxon>Metazoa</taxon>
        <taxon>Ecdysozoa</taxon>
        <taxon>Arthropoda</taxon>
        <taxon>Hexapoda</taxon>
        <taxon>Insecta</taxon>
        <taxon>Pterygota</taxon>
        <taxon>Neoptera</taxon>
        <taxon>Endopterygota</taxon>
        <taxon>Lepidoptera</taxon>
        <taxon>Glossata</taxon>
        <taxon>Ditrysia</taxon>
        <taxon>Tortricoidea</taxon>
        <taxon>Tortricidae</taxon>
        <taxon>Tortricinae</taxon>
        <taxon>Choristoneura</taxon>
    </lineage>
</organism>
<accession>A0ACC0J8N8</accession>
<dbReference type="Proteomes" id="UP001064048">
    <property type="component" value="Chromosome 14"/>
</dbReference>
<sequence length="147" mass="16700">MDIWKGTTEYRNFGVWDLIYCLSVIGVLIFIICFCCCYCIWAITKNPSYFDDMDRREIPGIELRHSNYEETLKIDTSTYRHQPELPSLEADNIACDVNDGIGNESDSGEASSDSNIEDNGNEQVIYNACNAGDHSDCTFRIEKNSDL</sequence>
<keyword evidence="2" id="KW-1185">Reference proteome</keyword>
<gene>
    <name evidence="1" type="ORF">MSG28_008970</name>
</gene>
<comment type="caution">
    <text evidence="1">The sequence shown here is derived from an EMBL/GenBank/DDBJ whole genome shotgun (WGS) entry which is preliminary data.</text>
</comment>
<evidence type="ECO:0000313" key="2">
    <source>
        <dbReference type="Proteomes" id="UP001064048"/>
    </source>
</evidence>
<reference evidence="1 2" key="1">
    <citation type="journal article" date="2022" name="Genome Biol. Evol.">
        <title>The Spruce Budworm Genome: Reconstructing the Evolutionary History of Antifreeze Proteins.</title>
        <authorList>
            <person name="Beliveau C."/>
            <person name="Gagne P."/>
            <person name="Picq S."/>
            <person name="Vernygora O."/>
            <person name="Keeling C.I."/>
            <person name="Pinkney K."/>
            <person name="Doucet D."/>
            <person name="Wen F."/>
            <person name="Johnston J.S."/>
            <person name="Maaroufi H."/>
            <person name="Boyle B."/>
            <person name="Laroche J."/>
            <person name="Dewar K."/>
            <person name="Juretic N."/>
            <person name="Blackburn G."/>
            <person name="Nisole A."/>
            <person name="Brunet B."/>
            <person name="Brandao M."/>
            <person name="Lumley L."/>
            <person name="Duan J."/>
            <person name="Quan G."/>
            <person name="Lucarotti C.J."/>
            <person name="Roe A.D."/>
            <person name="Sperling F.A.H."/>
            <person name="Levesque R.C."/>
            <person name="Cusson M."/>
        </authorList>
    </citation>
    <scope>NUCLEOTIDE SEQUENCE [LARGE SCALE GENOMIC DNA]</scope>
    <source>
        <strain evidence="1">Glfc:IPQL:Cfum</strain>
    </source>
</reference>
<protein>
    <submittedName>
        <fullName evidence="1">Uncharacterized protein</fullName>
    </submittedName>
</protein>
<dbReference type="EMBL" id="CM046114">
    <property type="protein sequence ID" value="KAI8420483.1"/>
    <property type="molecule type" value="Genomic_DNA"/>
</dbReference>
<evidence type="ECO:0000313" key="1">
    <source>
        <dbReference type="EMBL" id="KAI8420483.1"/>
    </source>
</evidence>